<dbReference type="Pfam" id="PF00561">
    <property type="entry name" value="Abhydrolase_1"/>
    <property type="match status" value="2"/>
</dbReference>
<proteinExistence type="predicted"/>
<dbReference type="RefSeq" id="WP_170926507.1">
    <property type="nucleotide sequence ID" value="NZ_FXWK01000002.1"/>
</dbReference>
<dbReference type="EMBL" id="FXWK01000002">
    <property type="protein sequence ID" value="SMQ85697.1"/>
    <property type="molecule type" value="Genomic_DNA"/>
</dbReference>
<organism evidence="2 3">
    <name type="scientific">Devosia lucknowensis</name>
    <dbReference type="NCBI Taxonomy" id="1096929"/>
    <lineage>
        <taxon>Bacteria</taxon>
        <taxon>Pseudomonadati</taxon>
        <taxon>Pseudomonadota</taxon>
        <taxon>Alphaproteobacteria</taxon>
        <taxon>Hyphomicrobiales</taxon>
        <taxon>Devosiaceae</taxon>
        <taxon>Devosia</taxon>
    </lineage>
</organism>
<dbReference type="SUPFAM" id="SSF53474">
    <property type="entry name" value="alpha/beta-Hydrolases"/>
    <property type="match status" value="2"/>
</dbReference>
<evidence type="ECO:0000259" key="1">
    <source>
        <dbReference type="Pfam" id="PF00561"/>
    </source>
</evidence>
<keyword evidence="3" id="KW-1185">Reference proteome</keyword>
<protein>
    <submittedName>
        <fullName evidence="2">Pimeloyl-ACP methyl ester carboxylesterase</fullName>
    </submittedName>
</protein>
<evidence type="ECO:0000313" key="3">
    <source>
        <dbReference type="Proteomes" id="UP000194474"/>
    </source>
</evidence>
<feature type="domain" description="AB hydrolase-1" evidence="1">
    <location>
        <begin position="325"/>
        <end position="424"/>
    </location>
</feature>
<dbReference type="Proteomes" id="UP000194474">
    <property type="component" value="Unassembled WGS sequence"/>
</dbReference>
<dbReference type="PANTHER" id="PTHR43433">
    <property type="entry name" value="HYDROLASE, ALPHA/BETA FOLD FAMILY PROTEIN"/>
    <property type="match status" value="1"/>
</dbReference>
<feature type="domain" description="AB hydrolase-1" evidence="1">
    <location>
        <begin position="36"/>
        <end position="184"/>
    </location>
</feature>
<name>A0A1Y6GB71_9HYPH</name>
<dbReference type="AlphaFoldDB" id="A0A1Y6GB71"/>
<sequence>MSASATTADIAGPPLHKGFVTVEGNRVHYIRQGSGPALVLLHASPCSAKVMGELQAVWGHEFTTFAFDLPGFGLSQAPVEGEITIERLADLIAGAMRAIDIRQAGLYGRHTGASVALELALRHPDLAAMILTDGLPIFSAPYTEERLAQYLPAITPEWHGGHLTWTFFRYREQHMFWPWDAGDIAHRADADLPDIDFLHRGTVELLEAAETYARTYRAAFVHRALPRIADVIVPAFWGNRPGDSQYKTIPLYPEGAPVRTMSRDSSAAMLEELDLLRLHRAVDGVPAHRSAFAAPNLAGEVYDYIDTRHGPVRALGLNLHHSNTPLLFLHDLPGSLDLHLGAIETLAMDHPVLAFDLAGNAESPSAAPGLDLWCDQIVDVLDTLGWTQVEIHAEGTAAALALHFARHHPARMSGMVLNSPPLLTSEERAAFMRHIPDIVPSEDGGYLLRLWHHQRDQQLWFPWFDHSHTARRTSTPNIDPAHLTRRAIALLKQPRNYGPIWRTVLACDLLSELASAAVPVTVTSDPDDIFAPTVRRQETGQLGAAKH</sequence>
<gene>
    <name evidence="2" type="ORF">SAMN06295905_2987</name>
</gene>
<accession>A0A1Y6GB71</accession>
<evidence type="ECO:0000313" key="2">
    <source>
        <dbReference type="EMBL" id="SMQ85697.1"/>
    </source>
</evidence>
<reference evidence="3" key="1">
    <citation type="submission" date="2017-04" db="EMBL/GenBank/DDBJ databases">
        <authorList>
            <person name="Varghese N."/>
            <person name="Submissions S."/>
        </authorList>
    </citation>
    <scope>NUCLEOTIDE SEQUENCE [LARGE SCALE GENOMIC DNA]</scope>
</reference>
<dbReference type="InterPro" id="IPR050471">
    <property type="entry name" value="AB_hydrolase"/>
</dbReference>
<dbReference type="PANTHER" id="PTHR43433:SF5">
    <property type="entry name" value="AB HYDROLASE-1 DOMAIN-CONTAINING PROTEIN"/>
    <property type="match status" value="1"/>
</dbReference>
<dbReference type="InterPro" id="IPR000073">
    <property type="entry name" value="AB_hydrolase_1"/>
</dbReference>
<dbReference type="InterPro" id="IPR029058">
    <property type="entry name" value="AB_hydrolase_fold"/>
</dbReference>
<dbReference type="Gene3D" id="3.40.50.1820">
    <property type="entry name" value="alpha/beta hydrolase"/>
    <property type="match status" value="2"/>
</dbReference>